<dbReference type="OrthoDB" id="9815896at2"/>
<dbReference type="GO" id="GO:0046872">
    <property type="term" value="F:metal ion binding"/>
    <property type="evidence" value="ECO:0007669"/>
    <property type="project" value="UniProtKB-KW"/>
</dbReference>
<dbReference type="NCBIfam" id="TIGR00150">
    <property type="entry name" value="T6A_YjeE"/>
    <property type="match status" value="1"/>
</dbReference>
<evidence type="ECO:0000256" key="10">
    <source>
        <dbReference type="ARBA" id="ARBA00032441"/>
    </source>
</evidence>
<dbReference type="InterPro" id="IPR027417">
    <property type="entry name" value="P-loop_NTPase"/>
</dbReference>
<dbReference type="PANTHER" id="PTHR33540">
    <property type="entry name" value="TRNA THREONYLCARBAMOYLADENOSINE BIOSYNTHESIS PROTEIN TSAE"/>
    <property type="match status" value="1"/>
</dbReference>
<comment type="subcellular location">
    <subcellularLocation>
        <location evidence="1">Cytoplasm</location>
    </subcellularLocation>
</comment>
<keyword evidence="4" id="KW-0963">Cytoplasm</keyword>
<gene>
    <name evidence="11" type="ordered locus">Halsa_1857</name>
</gene>
<evidence type="ECO:0000256" key="9">
    <source>
        <dbReference type="ARBA" id="ARBA00022842"/>
    </source>
</evidence>
<dbReference type="GO" id="GO:0005737">
    <property type="term" value="C:cytoplasm"/>
    <property type="evidence" value="ECO:0007669"/>
    <property type="project" value="UniProtKB-SubCell"/>
</dbReference>
<dbReference type="Proteomes" id="UP000007434">
    <property type="component" value="Chromosome"/>
</dbReference>
<dbReference type="AlphaFoldDB" id="E4RJ55"/>
<comment type="similarity">
    <text evidence="2">Belongs to the TsaE family.</text>
</comment>
<keyword evidence="5" id="KW-0819">tRNA processing</keyword>
<sequence>MGNKEFKFISNSAEESSDFAQKIAAYIEPPVLILLKGELGSGKTLIAQGIASALGYEKEVTSPTFNLVQEYQGALEIIHMDLYRLNKSEELIEIGFEDYLNRDAVILIEWPEIALSLIPADFIFIEINKITSNKREIIISGEGKKTERFVERLFENVNSWD</sequence>
<reference evidence="11 12" key="1">
    <citation type="submission" date="2010-11" db="EMBL/GenBank/DDBJ databases">
        <title>Complete sequence of Halanaerobium sp. sapolanicus.</title>
        <authorList>
            <consortium name="US DOE Joint Genome Institute"/>
            <person name="Lucas S."/>
            <person name="Copeland A."/>
            <person name="Lapidus A."/>
            <person name="Cheng J.-F."/>
            <person name="Bruce D."/>
            <person name="Goodwin L."/>
            <person name="Pitluck S."/>
            <person name="Davenport K."/>
            <person name="Detter J.C."/>
            <person name="Han C."/>
            <person name="Tapia R."/>
            <person name="Land M."/>
            <person name="Hauser L."/>
            <person name="Jeffries C."/>
            <person name="Kyrpides N."/>
            <person name="Ivanova N."/>
            <person name="Mikhailova N."/>
            <person name="Begemann M.B."/>
            <person name="Mormile M.R."/>
            <person name="Wall J.D."/>
            <person name="Elias D.A."/>
            <person name="Woyke T."/>
        </authorList>
    </citation>
    <scope>NUCLEOTIDE SEQUENCE [LARGE SCALE GENOMIC DNA]</scope>
    <source>
        <strain evidence="12">sapolanicus</strain>
    </source>
</reference>
<evidence type="ECO:0000256" key="4">
    <source>
        <dbReference type="ARBA" id="ARBA00022490"/>
    </source>
</evidence>
<evidence type="ECO:0000256" key="8">
    <source>
        <dbReference type="ARBA" id="ARBA00022840"/>
    </source>
</evidence>
<keyword evidence="7" id="KW-0547">Nucleotide-binding</keyword>
<dbReference type="Pfam" id="PF02367">
    <property type="entry name" value="TsaE"/>
    <property type="match status" value="1"/>
</dbReference>
<dbReference type="eggNOG" id="COG0802">
    <property type="taxonomic scope" value="Bacteria"/>
</dbReference>
<evidence type="ECO:0000256" key="1">
    <source>
        <dbReference type="ARBA" id="ARBA00004496"/>
    </source>
</evidence>
<evidence type="ECO:0000313" key="12">
    <source>
        <dbReference type="Proteomes" id="UP000007434"/>
    </source>
</evidence>
<dbReference type="STRING" id="656519.Halsa_1857"/>
<reference evidence="11 12" key="2">
    <citation type="journal article" date="2011" name="J. Bacteriol.">
        <title>Complete Genome Sequence of the Haloalkaliphilic, Hydrogen Producing Halanaerobium hydrogenoformans.</title>
        <authorList>
            <person name="Brown S.D."/>
            <person name="Begemann M.B."/>
            <person name="Mormile M.R."/>
            <person name="Wall J.D."/>
            <person name="Han C.S."/>
            <person name="Goodwin L.A."/>
            <person name="Pitluck S."/>
            <person name="Land M.L."/>
            <person name="Hauser L.J."/>
            <person name="Elias D.A."/>
        </authorList>
    </citation>
    <scope>NUCLEOTIDE SEQUENCE [LARGE SCALE GENOMIC DNA]</scope>
    <source>
        <strain evidence="12">sapolanicus</strain>
    </source>
</reference>
<dbReference type="EMBL" id="CP002304">
    <property type="protein sequence ID" value="ADQ15275.1"/>
    <property type="molecule type" value="Genomic_DNA"/>
</dbReference>
<evidence type="ECO:0000256" key="3">
    <source>
        <dbReference type="ARBA" id="ARBA00019010"/>
    </source>
</evidence>
<proteinExistence type="inferred from homology"/>
<evidence type="ECO:0000256" key="2">
    <source>
        <dbReference type="ARBA" id="ARBA00007599"/>
    </source>
</evidence>
<keyword evidence="12" id="KW-1185">Reference proteome</keyword>
<accession>E4RJ55</accession>
<dbReference type="KEGG" id="has:Halsa_1857"/>
<dbReference type="PANTHER" id="PTHR33540:SF2">
    <property type="entry name" value="TRNA THREONYLCARBAMOYLADENOSINE BIOSYNTHESIS PROTEIN TSAE"/>
    <property type="match status" value="1"/>
</dbReference>
<keyword evidence="9" id="KW-0460">Magnesium</keyword>
<keyword evidence="6" id="KW-0479">Metal-binding</keyword>
<evidence type="ECO:0000256" key="6">
    <source>
        <dbReference type="ARBA" id="ARBA00022723"/>
    </source>
</evidence>
<evidence type="ECO:0000256" key="5">
    <source>
        <dbReference type="ARBA" id="ARBA00022694"/>
    </source>
</evidence>
<organism evidence="11 12">
    <name type="scientific">Halanaerobium hydrogeniformans</name>
    <name type="common">Halanaerobium sp. (strain sapolanicus)</name>
    <dbReference type="NCBI Taxonomy" id="656519"/>
    <lineage>
        <taxon>Bacteria</taxon>
        <taxon>Bacillati</taxon>
        <taxon>Bacillota</taxon>
        <taxon>Clostridia</taxon>
        <taxon>Halanaerobiales</taxon>
        <taxon>Halanaerobiaceae</taxon>
        <taxon>Halanaerobium</taxon>
    </lineage>
</organism>
<protein>
    <recommendedName>
        <fullName evidence="3">tRNA threonylcarbamoyladenosine biosynthesis protein TsaE</fullName>
    </recommendedName>
    <alternativeName>
        <fullName evidence="10">t(6)A37 threonylcarbamoyladenosine biosynthesis protein TsaE</fullName>
    </alternativeName>
</protein>
<dbReference type="InterPro" id="IPR003442">
    <property type="entry name" value="T6A_TsaE"/>
</dbReference>
<dbReference type="GO" id="GO:0002949">
    <property type="term" value="P:tRNA threonylcarbamoyladenosine modification"/>
    <property type="evidence" value="ECO:0007669"/>
    <property type="project" value="InterPro"/>
</dbReference>
<dbReference type="RefSeq" id="WP_013406346.1">
    <property type="nucleotide sequence ID" value="NC_014654.1"/>
</dbReference>
<keyword evidence="8" id="KW-0067">ATP-binding</keyword>
<dbReference type="SUPFAM" id="SSF52540">
    <property type="entry name" value="P-loop containing nucleoside triphosphate hydrolases"/>
    <property type="match status" value="1"/>
</dbReference>
<evidence type="ECO:0000256" key="7">
    <source>
        <dbReference type="ARBA" id="ARBA00022741"/>
    </source>
</evidence>
<name>E4RJ55_HALHG</name>
<dbReference type="HOGENOM" id="CLU_087829_3_0_9"/>
<evidence type="ECO:0000313" key="11">
    <source>
        <dbReference type="EMBL" id="ADQ15275.1"/>
    </source>
</evidence>
<dbReference type="GO" id="GO:0005524">
    <property type="term" value="F:ATP binding"/>
    <property type="evidence" value="ECO:0007669"/>
    <property type="project" value="UniProtKB-KW"/>
</dbReference>
<dbReference type="Gene3D" id="3.40.50.300">
    <property type="entry name" value="P-loop containing nucleotide triphosphate hydrolases"/>
    <property type="match status" value="1"/>
</dbReference>